<dbReference type="Gene3D" id="3.90.25.10">
    <property type="entry name" value="UDP-galactose 4-epimerase, domain 1"/>
    <property type="match status" value="1"/>
</dbReference>
<evidence type="ECO:0000313" key="4">
    <source>
        <dbReference type="EMBL" id="KAF2714812.1"/>
    </source>
</evidence>
<dbReference type="Proteomes" id="UP000799428">
    <property type="component" value="Unassembled WGS sequence"/>
</dbReference>
<keyword evidence="5" id="KW-1185">Reference proteome</keyword>
<keyword evidence="2" id="KW-0521">NADP</keyword>
<dbReference type="InterPro" id="IPR051164">
    <property type="entry name" value="NmrA-like_oxidored"/>
</dbReference>
<dbReference type="PANTHER" id="PTHR42748:SF26">
    <property type="entry name" value="NMRA-LIKE DOMAIN-CONTAINING PROTEIN"/>
    <property type="match status" value="1"/>
</dbReference>
<dbReference type="InterPro" id="IPR008030">
    <property type="entry name" value="NmrA-like"/>
</dbReference>
<comment type="similarity">
    <text evidence="1">Belongs to the NmrA-type oxidoreductase family.</text>
</comment>
<dbReference type="InterPro" id="IPR036291">
    <property type="entry name" value="NAD(P)-bd_dom_sf"/>
</dbReference>
<evidence type="ECO:0000313" key="5">
    <source>
        <dbReference type="Proteomes" id="UP000799428"/>
    </source>
</evidence>
<dbReference type="OrthoDB" id="3358371at2759"/>
<name>A0A6G1KQQ9_9PLEO</name>
<sequence>MTTGKKIITIVGVTGNQGSSVASVFLGEPEWTVRGISRDPLKPASKAWIEKGVEVIAGNLDSVPSIAHAVHGSHVVFGNTDFWTHYSNPSTHARAAAEGRAANVVAYDLEVAQGKKMIDAVATTTTATLDRFILSTLSDTRGISRGKFMNNFHFDAKWQQVVYLRDTYPALWQKTSLLQLGIFASNWKMPGAHAPVKQKDGTFKVSMAIGGDVKFPMVDANADTGQLVKALVEVAPGKHLIGAGSYLSWIEWCEIWSKVNGVTCTFERTDRKVIEDAMGPVGVEFADMLQYIDEFGYDGGDPTVIYPWDLDVDVNVTTAEEYVKRQDWSSIL</sequence>
<evidence type="ECO:0000256" key="2">
    <source>
        <dbReference type="ARBA" id="ARBA00022857"/>
    </source>
</evidence>
<reference evidence="4" key="1">
    <citation type="journal article" date="2020" name="Stud. Mycol.">
        <title>101 Dothideomycetes genomes: a test case for predicting lifestyles and emergence of pathogens.</title>
        <authorList>
            <person name="Haridas S."/>
            <person name="Albert R."/>
            <person name="Binder M."/>
            <person name="Bloem J."/>
            <person name="Labutti K."/>
            <person name="Salamov A."/>
            <person name="Andreopoulos B."/>
            <person name="Baker S."/>
            <person name="Barry K."/>
            <person name="Bills G."/>
            <person name="Bluhm B."/>
            <person name="Cannon C."/>
            <person name="Castanera R."/>
            <person name="Culley D."/>
            <person name="Daum C."/>
            <person name="Ezra D."/>
            <person name="Gonzalez J."/>
            <person name="Henrissat B."/>
            <person name="Kuo A."/>
            <person name="Liang C."/>
            <person name="Lipzen A."/>
            <person name="Lutzoni F."/>
            <person name="Magnuson J."/>
            <person name="Mondo S."/>
            <person name="Nolan M."/>
            <person name="Ohm R."/>
            <person name="Pangilinan J."/>
            <person name="Park H.-J."/>
            <person name="Ramirez L."/>
            <person name="Alfaro M."/>
            <person name="Sun H."/>
            <person name="Tritt A."/>
            <person name="Yoshinaga Y."/>
            <person name="Zwiers L.-H."/>
            <person name="Turgeon B."/>
            <person name="Goodwin S."/>
            <person name="Spatafora J."/>
            <person name="Crous P."/>
            <person name="Grigoriev I."/>
        </authorList>
    </citation>
    <scope>NUCLEOTIDE SEQUENCE</scope>
    <source>
        <strain evidence="4">CBS 279.74</strain>
    </source>
</reference>
<accession>A0A6G1KQQ9</accession>
<feature type="domain" description="NmrA-like" evidence="3">
    <location>
        <begin position="5"/>
        <end position="323"/>
    </location>
</feature>
<dbReference type="EMBL" id="MU005764">
    <property type="protein sequence ID" value="KAF2714812.1"/>
    <property type="molecule type" value="Genomic_DNA"/>
</dbReference>
<protein>
    <submittedName>
        <fullName evidence="4">NAD(P)-binding protein</fullName>
    </submittedName>
</protein>
<proteinExistence type="inferred from homology"/>
<dbReference type="PANTHER" id="PTHR42748">
    <property type="entry name" value="NITROGEN METABOLITE REPRESSION PROTEIN NMRA FAMILY MEMBER"/>
    <property type="match status" value="1"/>
</dbReference>
<gene>
    <name evidence="4" type="ORF">K504DRAFT_457009</name>
</gene>
<evidence type="ECO:0000259" key="3">
    <source>
        <dbReference type="Pfam" id="PF05368"/>
    </source>
</evidence>
<dbReference type="Pfam" id="PF05368">
    <property type="entry name" value="NmrA"/>
    <property type="match status" value="1"/>
</dbReference>
<dbReference type="GO" id="GO:0005634">
    <property type="term" value="C:nucleus"/>
    <property type="evidence" value="ECO:0007669"/>
    <property type="project" value="TreeGrafter"/>
</dbReference>
<organism evidence="4 5">
    <name type="scientific">Pleomassaria siparia CBS 279.74</name>
    <dbReference type="NCBI Taxonomy" id="1314801"/>
    <lineage>
        <taxon>Eukaryota</taxon>
        <taxon>Fungi</taxon>
        <taxon>Dikarya</taxon>
        <taxon>Ascomycota</taxon>
        <taxon>Pezizomycotina</taxon>
        <taxon>Dothideomycetes</taxon>
        <taxon>Pleosporomycetidae</taxon>
        <taxon>Pleosporales</taxon>
        <taxon>Pleomassariaceae</taxon>
        <taxon>Pleomassaria</taxon>
    </lineage>
</organism>
<dbReference type="AlphaFoldDB" id="A0A6G1KQQ9"/>
<dbReference type="SUPFAM" id="SSF51735">
    <property type="entry name" value="NAD(P)-binding Rossmann-fold domains"/>
    <property type="match status" value="1"/>
</dbReference>
<dbReference type="Gene3D" id="3.40.50.720">
    <property type="entry name" value="NAD(P)-binding Rossmann-like Domain"/>
    <property type="match status" value="1"/>
</dbReference>
<evidence type="ECO:0000256" key="1">
    <source>
        <dbReference type="ARBA" id="ARBA00006328"/>
    </source>
</evidence>